<reference evidence="2 3" key="1">
    <citation type="submission" date="2022-06" db="EMBL/GenBank/DDBJ databases">
        <title>Mesorhizobium sp. strain RP14 Genome sequencing and assembly.</title>
        <authorList>
            <person name="Kim I."/>
        </authorList>
    </citation>
    <scope>NUCLEOTIDE SEQUENCE [LARGE SCALE GENOMIC DNA]</scope>
    <source>
        <strain evidence="3">RP14(2022)</strain>
    </source>
</reference>
<feature type="domain" description="Flagellar protein FlgJ N-terminal" evidence="1">
    <location>
        <begin position="86"/>
        <end position="125"/>
    </location>
</feature>
<evidence type="ECO:0000313" key="2">
    <source>
        <dbReference type="EMBL" id="MCO6051072.1"/>
    </source>
</evidence>
<dbReference type="Pfam" id="PF10135">
    <property type="entry name" value="Rod-binding"/>
    <property type="match status" value="1"/>
</dbReference>
<accession>A0ABT1C8A9</accession>
<keyword evidence="3" id="KW-1185">Reference proteome</keyword>
<sequence>MAISPVSDIVKDVVDAAEPQAVAAARARLAQSAVPASAESFETVAANLDVKPAADAVARPAQELDPTQKFEAMVLGTFMETLLPDDTESAYGGGMAGGMWKSLLAQKLGTELAQRGGIGIADRLLKDHYTADGKTVPVGERSATSDQAKAGEAMLSASLVSELQRKAMSTLQAPAPQPASGR</sequence>
<evidence type="ECO:0000259" key="1">
    <source>
        <dbReference type="Pfam" id="PF10135"/>
    </source>
</evidence>
<dbReference type="InterPro" id="IPR019301">
    <property type="entry name" value="Flagellar_prot_FlgJ_N"/>
</dbReference>
<protein>
    <submittedName>
        <fullName evidence="2">Rod-binding protein</fullName>
    </submittedName>
</protein>
<gene>
    <name evidence="2" type="ORF">NGM99_14910</name>
</gene>
<evidence type="ECO:0000313" key="3">
    <source>
        <dbReference type="Proteomes" id="UP001205906"/>
    </source>
</evidence>
<dbReference type="Proteomes" id="UP001205906">
    <property type="component" value="Unassembled WGS sequence"/>
</dbReference>
<name>A0ABT1C8A9_9HYPH</name>
<organism evidence="2 3">
    <name type="scientific">Mesorhizobium liriopis</name>
    <dbReference type="NCBI Taxonomy" id="2953882"/>
    <lineage>
        <taxon>Bacteria</taxon>
        <taxon>Pseudomonadati</taxon>
        <taxon>Pseudomonadota</taxon>
        <taxon>Alphaproteobacteria</taxon>
        <taxon>Hyphomicrobiales</taxon>
        <taxon>Phyllobacteriaceae</taxon>
        <taxon>Mesorhizobium</taxon>
    </lineage>
</organism>
<proteinExistence type="predicted"/>
<dbReference type="RefSeq" id="WP_252820292.1">
    <property type="nucleotide sequence ID" value="NZ_JAMXQS010000007.1"/>
</dbReference>
<comment type="caution">
    <text evidence="2">The sequence shown here is derived from an EMBL/GenBank/DDBJ whole genome shotgun (WGS) entry which is preliminary data.</text>
</comment>
<dbReference type="EMBL" id="JAMXQS010000007">
    <property type="protein sequence ID" value="MCO6051072.1"/>
    <property type="molecule type" value="Genomic_DNA"/>
</dbReference>